<comment type="caution">
    <text evidence="1">The sequence shown here is derived from an EMBL/GenBank/DDBJ whole genome shotgun (WGS) entry which is preliminary data.</text>
</comment>
<protein>
    <submittedName>
        <fullName evidence="1">Uncharacterized protein</fullName>
    </submittedName>
</protein>
<dbReference type="eggNOG" id="ENOG50344RS">
    <property type="taxonomic scope" value="Bacteria"/>
</dbReference>
<evidence type="ECO:0000313" key="1">
    <source>
        <dbReference type="EMBL" id="EOZ96674.1"/>
    </source>
</evidence>
<evidence type="ECO:0000313" key="2">
    <source>
        <dbReference type="Proteomes" id="UP000006073"/>
    </source>
</evidence>
<gene>
    <name evidence="1" type="ORF">A33Q_2444</name>
</gene>
<dbReference type="STRING" id="1189612.A33Q_2444"/>
<proteinExistence type="predicted"/>
<dbReference type="EMBL" id="ALWO02000033">
    <property type="protein sequence ID" value="EOZ96674.1"/>
    <property type="molecule type" value="Genomic_DNA"/>
</dbReference>
<name>S2DCN4_INDAL</name>
<accession>S2DCN4</accession>
<dbReference type="AlphaFoldDB" id="S2DCN4"/>
<sequence length="281" mass="31842">MLAFSYSEDNRADEIIEELAKNSKWEEVLSNAHFLILESPYEAGGYYYMAFAYHHLEMKSKAKTYIKHAKRLKDKNLAYKISQLEFEMGRRKSMPDSTGLSETSSDIRIPKLKDRFYFSYDFHQSMPIGISMGNLRPRGVGSYMAVRSNQGLFTATNGFEVRGNGKPYESDAGFEPTGITRTGSIEGIMGLTWKLIGPLWMYSGAGLNHSRVFYEMENPEENPNLTSWAKSPQNNLNVFALESGLIMNLMGVNLKIGTVMTDFDYNHLRVQVGLGFSLVQK</sequence>
<keyword evidence="2" id="KW-1185">Reference proteome</keyword>
<organism evidence="1 2">
    <name type="scientific">Indibacter alkaliphilus (strain CCUG 57479 / KCTC 22604 / LW1)</name>
    <dbReference type="NCBI Taxonomy" id="1189612"/>
    <lineage>
        <taxon>Bacteria</taxon>
        <taxon>Pseudomonadati</taxon>
        <taxon>Bacteroidota</taxon>
        <taxon>Cytophagia</taxon>
        <taxon>Cytophagales</taxon>
        <taxon>Cyclobacteriaceae</taxon>
    </lineage>
</organism>
<reference evidence="1 2" key="1">
    <citation type="journal article" date="2013" name="Genome Announc.">
        <title>Draft Genome Sequence of Indibacter alkaliphilus Strain LW1T, Isolated from Lonar Lake, a Haloalkaline Lake in the Buldana District of Maharashtra, India.</title>
        <authorList>
            <person name="Singh A."/>
            <person name="Kumar Jangir P."/>
            <person name="Sharma R."/>
            <person name="Singh A."/>
            <person name="Kumar Pinnaka A."/>
            <person name="Shivaji S."/>
        </authorList>
    </citation>
    <scope>NUCLEOTIDE SEQUENCE [LARGE SCALE GENOMIC DNA]</scope>
    <source>
        <strain evidence="2">CCUG 57479 / KCTC 22604 / LW1</strain>
    </source>
</reference>
<dbReference type="Proteomes" id="UP000006073">
    <property type="component" value="Unassembled WGS sequence"/>
</dbReference>